<name>A0A9D4HEN7_DREPO</name>
<evidence type="ECO:0000313" key="2">
    <source>
        <dbReference type="EMBL" id="KAH3716417.1"/>
    </source>
</evidence>
<keyword evidence="1" id="KW-0472">Membrane</keyword>
<keyword evidence="1" id="KW-1133">Transmembrane helix</keyword>
<proteinExistence type="predicted"/>
<organism evidence="2 3">
    <name type="scientific">Dreissena polymorpha</name>
    <name type="common">Zebra mussel</name>
    <name type="synonym">Mytilus polymorpha</name>
    <dbReference type="NCBI Taxonomy" id="45954"/>
    <lineage>
        <taxon>Eukaryota</taxon>
        <taxon>Metazoa</taxon>
        <taxon>Spiralia</taxon>
        <taxon>Lophotrochozoa</taxon>
        <taxon>Mollusca</taxon>
        <taxon>Bivalvia</taxon>
        <taxon>Autobranchia</taxon>
        <taxon>Heteroconchia</taxon>
        <taxon>Euheterodonta</taxon>
        <taxon>Imparidentia</taxon>
        <taxon>Neoheterodontei</taxon>
        <taxon>Myida</taxon>
        <taxon>Dreissenoidea</taxon>
        <taxon>Dreissenidae</taxon>
        <taxon>Dreissena</taxon>
    </lineage>
</organism>
<feature type="transmembrane region" description="Helical" evidence="1">
    <location>
        <begin position="32"/>
        <end position="50"/>
    </location>
</feature>
<keyword evidence="3" id="KW-1185">Reference proteome</keyword>
<gene>
    <name evidence="2" type="ORF">DPMN_059140</name>
</gene>
<dbReference type="AlphaFoldDB" id="A0A9D4HEN7"/>
<dbReference type="EMBL" id="JAIWYP010000013">
    <property type="protein sequence ID" value="KAH3716417.1"/>
    <property type="molecule type" value="Genomic_DNA"/>
</dbReference>
<feature type="transmembrane region" description="Helical" evidence="1">
    <location>
        <begin position="7"/>
        <end position="26"/>
    </location>
</feature>
<evidence type="ECO:0000313" key="3">
    <source>
        <dbReference type="Proteomes" id="UP000828390"/>
    </source>
</evidence>
<dbReference type="Proteomes" id="UP000828390">
    <property type="component" value="Unassembled WGS sequence"/>
</dbReference>
<reference evidence="2" key="2">
    <citation type="submission" date="2020-11" db="EMBL/GenBank/DDBJ databases">
        <authorList>
            <person name="McCartney M.A."/>
            <person name="Auch B."/>
            <person name="Kono T."/>
            <person name="Mallez S."/>
            <person name="Becker A."/>
            <person name="Gohl D.M."/>
            <person name="Silverstein K.A.T."/>
            <person name="Koren S."/>
            <person name="Bechman K.B."/>
            <person name="Herman A."/>
            <person name="Abrahante J.E."/>
            <person name="Garbe J."/>
        </authorList>
    </citation>
    <scope>NUCLEOTIDE SEQUENCE</scope>
    <source>
        <strain evidence="2">Duluth1</strain>
        <tissue evidence="2">Whole animal</tissue>
    </source>
</reference>
<sequence length="55" mass="5857">MIQGSLIVAGFVHAMLGFTGLMGLLLRFVGPLTIVPTLILIFIFLAGTRVKVRGS</sequence>
<protein>
    <submittedName>
        <fullName evidence="2">Uncharacterized protein</fullName>
    </submittedName>
</protein>
<accession>A0A9D4HEN7</accession>
<keyword evidence="1" id="KW-0812">Transmembrane</keyword>
<reference evidence="2" key="1">
    <citation type="journal article" date="2019" name="bioRxiv">
        <title>The Genome of the Zebra Mussel, Dreissena polymorpha: A Resource for Invasive Species Research.</title>
        <authorList>
            <person name="McCartney M.A."/>
            <person name="Auch B."/>
            <person name="Kono T."/>
            <person name="Mallez S."/>
            <person name="Zhang Y."/>
            <person name="Obille A."/>
            <person name="Becker A."/>
            <person name="Abrahante J.E."/>
            <person name="Garbe J."/>
            <person name="Badalamenti J.P."/>
            <person name="Herman A."/>
            <person name="Mangelson H."/>
            <person name="Liachko I."/>
            <person name="Sullivan S."/>
            <person name="Sone E.D."/>
            <person name="Koren S."/>
            <person name="Silverstein K.A.T."/>
            <person name="Beckman K.B."/>
            <person name="Gohl D.M."/>
        </authorList>
    </citation>
    <scope>NUCLEOTIDE SEQUENCE</scope>
    <source>
        <strain evidence="2">Duluth1</strain>
        <tissue evidence="2">Whole animal</tissue>
    </source>
</reference>
<evidence type="ECO:0000256" key="1">
    <source>
        <dbReference type="SAM" id="Phobius"/>
    </source>
</evidence>
<comment type="caution">
    <text evidence="2">The sequence shown here is derived from an EMBL/GenBank/DDBJ whole genome shotgun (WGS) entry which is preliminary data.</text>
</comment>